<organism evidence="1 2">
    <name type="scientific">Peronospora destructor</name>
    <dbReference type="NCBI Taxonomy" id="86335"/>
    <lineage>
        <taxon>Eukaryota</taxon>
        <taxon>Sar</taxon>
        <taxon>Stramenopiles</taxon>
        <taxon>Oomycota</taxon>
        <taxon>Peronosporomycetes</taxon>
        <taxon>Peronosporales</taxon>
        <taxon>Peronosporaceae</taxon>
        <taxon>Peronospora</taxon>
    </lineage>
</organism>
<comment type="caution">
    <text evidence="1">The sequence shown here is derived from an EMBL/GenBank/DDBJ whole genome shotgun (WGS) entry which is preliminary data.</text>
</comment>
<name>A0AAV0U1Y8_9STRA</name>
<evidence type="ECO:0008006" key="3">
    <source>
        <dbReference type="Google" id="ProtNLM"/>
    </source>
</evidence>
<proteinExistence type="predicted"/>
<dbReference type="EMBL" id="CANTFM010000808">
    <property type="protein sequence ID" value="CAI5730363.1"/>
    <property type="molecule type" value="Genomic_DNA"/>
</dbReference>
<dbReference type="Proteomes" id="UP001162029">
    <property type="component" value="Unassembled WGS sequence"/>
</dbReference>
<gene>
    <name evidence="1" type="ORF">PDE001_LOCUS4486</name>
</gene>
<sequence>MEFTFRAQVLYEASRQDNQEIILWLECWCREVVVVRERRHRAATSILPWIPLAFRSVFCFTHTASVVAGSTIDGKRPEFAPFVWALPAKTNPFWQTKFMHLAVQYCPESSLELEWMPLWAAQCGDLFVLKQLRFVKHPQLFTQQTFEAIMRYTKAGNSLQWFQAHSPTLMGDLSIVEWGVKYRQFVYLTYVFLDLQPVRSEECFRQRGVEYALHVACAMGHLDVVTWICGNCEIFLKGGATCKARMTHDLEECTACCCALWAD</sequence>
<evidence type="ECO:0000313" key="1">
    <source>
        <dbReference type="EMBL" id="CAI5730363.1"/>
    </source>
</evidence>
<accession>A0AAV0U1Y8</accession>
<dbReference type="AlphaFoldDB" id="A0AAV0U1Y8"/>
<evidence type="ECO:0000313" key="2">
    <source>
        <dbReference type="Proteomes" id="UP001162029"/>
    </source>
</evidence>
<keyword evidence="2" id="KW-1185">Reference proteome</keyword>
<protein>
    <recommendedName>
        <fullName evidence="3">Ankyrin repeat-containing domain</fullName>
    </recommendedName>
</protein>
<reference evidence="1" key="1">
    <citation type="submission" date="2022-12" db="EMBL/GenBank/DDBJ databases">
        <authorList>
            <person name="Webb A."/>
        </authorList>
    </citation>
    <scope>NUCLEOTIDE SEQUENCE</scope>
    <source>
        <strain evidence="1">Pd1</strain>
    </source>
</reference>